<keyword evidence="1" id="KW-1133">Transmembrane helix</keyword>
<dbReference type="EMBL" id="MNZT01000123">
    <property type="protein sequence ID" value="OIP94807.1"/>
    <property type="molecule type" value="Genomic_DNA"/>
</dbReference>
<dbReference type="Gene3D" id="3.30.700.10">
    <property type="entry name" value="Glycoprotein, Type 4 Pilin"/>
    <property type="match status" value="1"/>
</dbReference>
<keyword evidence="1" id="KW-0472">Membrane</keyword>
<accession>A0A1J5INQ7</accession>
<dbReference type="InterPro" id="IPR045584">
    <property type="entry name" value="Pilin-like"/>
</dbReference>
<dbReference type="Proteomes" id="UP000183245">
    <property type="component" value="Unassembled WGS sequence"/>
</dbReference>
<protein>
    <recommendedName>
        <fullName evidence="4">General secretion pathway GspH domain-containing protein</fullName>
    </recommendedName>
</protein>
<dbReference type="AlphaFoldDB" id="A0A1J5INQ7"/>
<dbReference type="InterPro" id="IPR012902">
    <property type="entry name" value="N_methyl_site"/>
</dbReference>
<feature type="transmembrane region" description="Helical" evidence="1">
    <location>
        <begin position="6"/>
        <end position="29"/>
    </location>
</feature>
<evidence type="ECO:0000313" key="3">
    <source>
        <dbReference type="Proteomes" id="UP000183245"/>
    </source>
</evidence>
<organism evidence="2 3">
    <name type="scientific">Candidatus Wirthbacteria bacterium CG2_30_54_11</name>
    <dbReference type="NCBI Taxonomy" id="1817892"/>
    <lineage>
        <taxon>Bacteria</taxon>
        <taxon>Candidatus Wirthbacteria</taxon>
    </lineage>
</organism>
<reference evidence="2 3" key="1">
    <citation type="journal article" date="2016" name="Environ. Microbiol.">
        <title>Genomic resolution of a cold subsurface aquifer community provides metabolic insights for novel microbes adapted to high CO concentrations.</title>
        <authorList>
            <person name="Probst A.J."/>
            <person name="Castelle C.J."/>
            <person name="Singh A."/>
            <person name="Brown C.T."/>
            <person name="Anantharaman K."/>
            <person name="Sharon I."/>
            <person name="Hug L.A."/>
            <person name="Burstein D."/>
            <person name="Emerson J.B."/>
            <person name="Thomas B.C."/>
            <person name="Banfield J.F."/>
        </authorList>
    </citation>
    <scope>NUCLEOTIDE SEQUENCE [LARGE SCALE GENOMIC DNA]</scope>
    <source>
        <strain evidence="2">CG2_30_54_11</strain>
    </source>
</reference>
<sequence>MSHRNYSGFSIIEMLITIAIIALASMVVIPNLQRFRVNTELKTFKNQFKADIKQVKTWSTAVKSGTEISGFTYNDALVAYAMHFDTANNTYTIWEVWQDTAGNQAGFAEAQTPANRKTGRTLPKDISLVSLSPANTDIYFRVPDGAVSGSLGANSFTGGKITLTLQMKTTQNTISIWEYADPT</sequence>
<dbReference type="SUPFAM" id="SSF54523">
    <property type="entry name" value="Pili subunits"/>
    <property type="match status" value="1"/>
</dbReference>
<dbReference type="Pfam" id="PF07963">
    <property type="entry name" value="N_methyl"/>
    <property type="match status" value="1"/>
</dbReference>
<proteinExistence type="predicted"/>
<evidence type="ECO:0000313" key="2">
    <source>
        <dbReference type="EMBL" id="OIP94807.1"/>
    </source>
</evidence>
<dbReference type="NCBIfam" id="TIGR02532">
    <property type="entry name" value="IV_pilin_GFxxxE"/>
    <property type="match status" value="1"/>
</dbReference>
<keyword evidence="1" id="KW-0812">Transmembrane</keyword>
<evidence type="ECO:0008006" key="4">
    <source>
        <dbReference type="Google" id="ProtNLM"/>
    </source>
</evidence>
<comment type="caution">
    <text evidence="2">The sequence shown here is derived from an EMBL/GenBank/DDBJ whole genome shotgun (WGS) entry which is preliminary data.</text>
</comment>
<gene>
    <name evidence="2" type="ORF">AUK40_06655</name>
</gene>
<name>A0A1J5INQ7_9BACT</name>
<evidence type="ECO:0000256" key="1">
    <source>
        <dbReference type="SAM" id="Phobius"/>
    </source>
</evidence>
<dbReference type="STRING" id="1817892.AUK40_06655"/>